<accession>A0A5J5EEM4</accession>
<feature type="domain" description="O-methyltransferase C-terminal" evidence="4">
    <location>
        <begin position="203"/>
        <end position="408"/>
    </location>
</feature>
<evidence type="ECO:0000256" key="2">
    <source>
        <dbReference type="ARBA" id="ARBA00022679"/>
    </source>
</evidence>
<dbReference type="InterPro" id="IPR016461">
    <property type="entry name" value="COMT-like"/>
</dbReference>
<dbReference type="InterPro" id="IPR036388">
    <property type="entry name" value="WH-like_DNA-bd_sf"/>
</dbReference>
<dbReference type="SUPFAM" id="SSF46785">
    <property type="entry name" value="Winged helix' DNA-binding domain"/>
    <property type="match status" value="1"/>
</dbReference>
<dbReference type="PANTHER" id="PTHR43712:SF5">
    <property type="entry name" value="O-METHYLTRANSFERASE ASQN-RELATED"/>
    <property type="match status" value="1"/>
</dbReference>
<dbReference type="Proteomes" id="UP000326924">
    <property type="component" value="Unassembled WGS sequence"/>
</dbReference>
<dbReference type="AlphaFoldDB" id="A0A5J5EEM4"/>
<proteinExistence type="predicted"/>
<dbReference type="InterPro" id="IPR012967">
    <property type="entry name" value="COMT_dimerisation"/>
</dbReference>
<dbReference type="Pfam" id="PF08100">
    <property type="entry name" value="Dimerisation"/>
    <property type="match status" value="1"/>
</dbReference>
<keyword evidence="7" id="KW-1185">Reference proteome</keyword>
<evidence type="ECO:0000313" key="7">
    <source>
        <dbReference type="Proteomes" id="UP000326924"/>
    </source>
</evidence>
<protein>
    <submittedName>
        <fullName evidence="6">O-methyltransferase-domain-containing protein</fullName>
    </submittedName>
</protein>
<comment type="caution">
    <text evidence="6">The sequence shown here is derived from an EMBL/GenBank/DDBJ whole genome shotgun (WGS) entry which is preliminary data.</text>
</comment>
<dbReference type="InParanoid" id="A0A5J5EEM4"/>
<dbReference type="PANTHER" id="PTHR43712">
    <property type="entry name" value="PUTATIVE (AFU_ORTHOLOGUE AFUA_4G14580)-RELATED"/>
    <property type="match status" value="1"/>
</dbReference>
<feature type="domain" description="O-methyltransferase dimerisation" evidence="5">
    <location>
        <begin position="90"/>
        <end position="162"/>
    </location>
</feature>
<reference evidence="6 7" key="1">
    <citation type="submission" date="2019-09" db="EMBL/GenBank/DDBJ databases">
        <title>Draft genome of the ectomycorrhizal ascomycete Sphaerosporella brunnea.</title>
        <authorList>
            <consortium name="DOE Joint Genome Institute"/>
            <person name="Benucci G.M."/>
            <person name="Marozzi G."/>
            <person name="Antonielli L."/>
            <person name="Sanchez S."/>
            <person name="Marco P."/>
            <person name="Wang X."/>
            <person name="Falini L.B."/>
            <person name="Barry K."/>
            <person name="Haridas S."/>
            <person name="Lipzen A."/>
            <person name="Labutti K."/>
            <person name="Grigoriev I.V."/>
            <person name="Murat C."/>
            <person name="Martin F."/>
            <person name="Albertini E."/>
            <person name="Donnini D."/>
            <person name="Bonito G."/>
        </authorList>
    </citation>
    <scope>NUCLEOTIDE SEQUENCE [LARGE SCALE GENOMIC DNA]</scope>
    <source>
        <strain evidence="6 7">Sb_GMNB300</strain>
    </source>
</reference>
<evidence type="ECO:0000256" key="1">
    <source>
        <dbReference type="ARBA" id="ARBA00022603"/>
    </source>
</evidence>
<dbReference type="InterPro" id="IPR029063">
    <property type="entry name" value="SAM-dependent_MTases_sf"/>
</dbReference>
<keyword evidence="1 6" id="KW-0489">Methyltransferase</keyword>
<dbReference type="GO" id="GO:0046983">
    <property type="term" value="F:protein dimerization activity"/>
    <property type="evidence" value="ECO:0007669"/>
    <property type="project" value="InterPro"/>
</dbReference>
<evidence type="ECO:0000313" key="6">
    <source>
        <dbReference type="EMBL" id="KAA8893850.1"/>
    </source>
</evidence>
<dbReference type="Gene3D" id="1.10.10.10">
    <property type="entry name" value="Winged helix-like DNA-binding domain superfamily/Winged helix DNA-binding domain"/>
    <property type="match status" value="1"/>
</dbReference>
<keyword evidence="2 6" id="KW-0808">Transferase</keyword>
<dbReference type="InterPro" id="IPR036390">
    <property type="entry name" value="WH_DNA-bd_sf"/>
</dbReference>
<dbReference type="EMBL" id="VXIS01000395">
    <property type="protein sequence ID" value="KAA8893850.1"/>
    <property type="molecule type" value="Genomic_DNA"/>
</dbReference>
<dbReference type="Pfam" id="PF00891">
    <property type="entry name" value="Methyltransf_2"/>
    <property type="match status" value="1"/>
</dbReference>
<sequence>MPIATENSESISATDAEHLRSLGKLINENIEQYLSSLSSSGLPAPSFRPEAGNTSIPSDAAGAKAFGAITTIAQRILALTTGPAGLYDISRQFFTNSALQVAVELDLAGRLPVEGVMMAGELAAMTGAETAVIVRIMRALTPLFIFEEIEPQTYKHTARSALMRDPSVKALLDFGGYEGFRVAAFLPESLKESGYRNLVEPTDAPFCKAFNTNSGFFDYVYKEKPEMGEKFGKAMAGTLKLSYEVKSIAEIFPFDILQKHGGTIVDVGGGMGQAMLSVAVRYPASHLSFTIQDLKGVIEAGKRACPDKFLSRFRWMPHDFFEKQPILRASAYFLRHILHDWSDEYCIRILRPIVEAMLPESSRLLICEMIAPEMNAPMALAHRDLLMMGHLAGMERTERQFVELAKRAHPQLYLEKVWKSTSGGACIMEFLLRE</sequence>
<gene>
    <name evidence="6" type="ORF">FN846DRAFT_471033</name>
</gene>
<dbReference type="GO" id="GO:0032259">
    <property type="term" value="P:methylation"/>
    <property type="evidence" value="ECO:0007669"/>
    <property type="project" value="UniProtKB-KW"/>
</dbReference>
<evidence type="ECO:0000259" key="4">
    <source>
        <dbReference type="Pfam" id="PF00891"/>
    </source>
</evidence>
<organism evidence="6 7">
    <name type="scientific">Sphaerosporella brunnea</name>
    <dbReference type="NCBI Taxonomy" id="1250544"/>
    <lineage>
        <taxon>Eukaryota</taxon>
        <taxon>Fungi</taxon>
        <taxon>Dikarya</taxon>
        <taxon>Ascomycota</taxon>
        <taxon>Pezizomycotina</taxon>
        <taxon>Pezizomycetes</taxon>
        <taxon>Pezizales</taxon>
        <taxon>Pyronemataceae</taxon>
        <taxon>Sphaerosporella</taxon>
    </lineage>
</organism>
<dbReference type="GO" id="GO:0008171">
    <property type="term" value="F:O-methyltransferase activity"/>
    <property type="evidence" value="ECO:0007669"/>
    <property type="project" value="InterPro"/>
</dbReference>
<keyword evidence="3" id="KW-0949">S-adenosyl-L-methionine</keyword>
<dbReference type="SUPFAM" id="SSF53335">
    <property type="entry name" value="S-adenosyl-L-methionine-dependent methyltransferases"/>
    <property type="match status" value="1"/>
</dbReference>
<name>A0A5J5EEM4_9PEZI</name>
<evidence type="ECO:0000259" key="5">
    <source>
        <dbReference type="Pfam" id="PF08100"/>
    </source>
</evidence>
<evidence type="ECO:0000256" key="3">
    <source>
        <dbReference type="ARBA" id="ARBA00022691"/>
    </source>
</evidence>
<dbReference type="OrthoDB" id="1606438at2759"/>
<dbReference type="InterPro" id="IPR001077">
    <property type="entry name" value="COMT_C"/>
</dbReference>
<dbReference type="PROSITE" id="PS51683">
    <property type="entry name" value="SAM_OMT_II"/>
    <property type="match status" value="1"/>
</dbReference>
<dbReference type="Gene3D" id="3.40.50.150">
    <property type="entry name" value="Vaccinia Virus protein VP39"/>
    <property type="match status" value="1"/>
</dbReference>